<dbReference type="WBParaSite" id="RSKR_0000133350.1">
    <property type="protein sequence ID" value="RSKR_0000133350.1"/>
    <property type="gene ID" value="RSKR_0000133350"/>
</dbReference>
<organism evidence="1 2">
    <name type="scientific">Rhabditophanes sp. KR3021</name>
    <dbReference type="NCBI Taxonomy" id="114890"/>
    <lineage>
        <taxon>Eukaryota</taxon>
        <taxon>Metazoa</taxon>
        <taxon>Ecdysozoa</taxon>
        <taxon>Nematoda</taxon>
        <taxon>Chromadorea</taxon>
        <taxon>Rhabditida</taxon>
        <taxon>Tylenchina</taxon>
        <taxon>Panagrolaimomorpha</taxon>
        <taxon>Strongyloidoidea</taxon>
        <taxon>Alloionematidae</taxon>
        <taxon>Rhabditophanes</taxon>
    </lineage>
</organism>
<reference evidence="2" key="1">
    <citation type="submission" date="2016-11" db="UniProtKB">
        <authorList>
            <consortium name="WormBaseParasite"/>
        </authorList>
    </citation>
    <scope>IDENTIFICATION</scope>
    <source>
        <strain evidence="2">KR3021</strain>
    </source>
</reference>
<proteinExistence type="predicted"/>
<protein>
    <submittedName>
        <fullName evidence="2">G_PROTEIN_RECEP_F1_2 domain-containing protein</fullName>
    </submittedName>
</protein>
<dbReference type="Proteomes" id="UP000095286">
    <property type="component" value="Unplaced"/>
</dbReference>
<accession>A0AC35TJE3</accession>
<name>A0AC35TJE3_9BILA</name>
<evidence type="ECO:0000313" key="2">
    <source>
        <dbReference type="WBParaSite" id="RSKR_0000133350.1"/>
    </source>
</evidence>
<evidence type="ECO:0000313" key="1">
    <source>
        <dbReference type="Proteomes" id="UP000095286"/>
    </source>
</evidence>
<sequence length="399" mass="45812">MEYSKLANNFSAISLADDARLCSESEHYSTTRFLELSMASIVAFAGVIGNIILLYVLLSKKDSSAKPTLYPAALALFDCLLCIVYILMFGLDAIIHYSKSYFLFVIYNYYIKEVYFLSKLIQISIPYMLIFGNIERLIWTFGRIKNKILINTQSKRGRKWTLSLTIIFCIIARSPIYFGFKMVDYEECNNVMRSKALEPTEWFLNGYGGFDLYAFIILQTFFPFFVLLFLNFVIIHRMSRKSLLTANQTSFIPTGKLDSNEISITRKVSSCSNNLSVTLTLKRKNSFTNLKMDTQMRNAVITMTIVVASYLLSNSLHLILTMLEQTNSKILKNDEDPSMASLFHTYFSDLVSFVYMFTSAARILIYYICNPVIRKDLQQFFKAICHMGKSEKIEPVTAV</sequence>